<name>A0ABN5JQP6_9PSED</name>
<dbReference type="EMBL" id="CP024081">
    <property type="protein sequence ID" value="AVU75392.1"/>
    <property type="molecule type" value="Genomic_DNA"/>
</dbReference>
<sequence length="91" mass="9970">MNSIQHYPARNRVIKNTHRALVLSFIAIYAGSASAAQYTCQLFLPPNQTVIQTTTVFNGSSTSDAIRRATTIFDLQGLIPPNAPHLVLCEL</sequence>
<keyword evidence="3" id="KW-1185">Reference proteome</keyword>
<organism evidence="2 3">
    <name type="scientific">Pseudomonas rhizophila</name>
    <dbReference type="NCBI Taxonomy" id="2045200"/>
    <lineage>
        <taxon>Bacteria</taxon>
        <taxon>Pseudomonadati</taxon>
        <taxon>Pseudomonadota</taxon>
        <taxon>Gammaproteobacteria</taxon>
        <taxon>Pseudomonadales</taxon>
        <taxon>Pseudomonadaceae</taxon>
        <taxon>Pseudomonas</taxon>
    </lineage>
</organism>
<accession>A0ABN5JQP6</accession>
<proteinExistence type="predicted"/>
<dbReference type="RefSeq" id="WP_047228869.1">
    <property type="nucleotide sequence ID" value="NZ_CP024081.1"/>
</dbReference>
<evidence type="ECO:0000313" key="2">
    <source>
        <dbReference type="EMBL" id="AVU75392.1"/>
    </source>
</evidence>
<evidence type="ECO:0000256" key="1">
    <source>
        <dbReference type="SAM" id="SignalP"/>
    </source>
</evidence>
<keyword evidence="1" id="KW-0732">Signal</keyword>
<feature type="signal peptide" evidence="1">
    <location>
        <begin position="1"/>
        <end position="35"/>
    </location>
</feature>
<reference evidence="2 3" key="1">
    <citation type="journal article" date="2018" name="Front. Microbiol.">
        <title>Pseudomonas rhizophila S211, a New Plant Growth-Promoting Rhizobacterium with Potential in Pesticide-Bioremediation.</title>
        <authorList>
            <person name="Hassen W."/>
            <person name="Neifar M."/>
            <person name="Cherif H."/>
            <person name="Najjari A."/>
            <person name="Chouchane H."/>
            <person name="Driouich R.C."/>
            <person name="Salah A."/>
            <person name="Naili F."/>
            <person name="Mosbah A."/>
            <person name="Souissi Y."/>
            <person name="Raddadi N."/>
            <person name="Ouzari H.I."/>
            <person name="Fava F."/>
            <person name="Cherif A."/>
        </authorList>
    </citation>
    <scope>NUCLEOTIDE SEQUENCE [LARGE SCALE GENOMIC DNA]</scope>
    <source>
        <strain evidence="2 3">S211</strain>
    </source>
</reference>
<evidence type="ECO:0000313" key="3">
    <source>
        <dbReference type="Proteomes" id="UP000241936"/>
    </source>
</evidence>
<gene>
    <name evidence="2" type="ORF">CRX69_09320</name>
</gene>
<dbReference type="Proteomes" id="UP000241936">
    <property type="component" value="Chromosome"/>
</dbReference>
<feature type="chain" id="PRO_5045277492" evidence="1">
    <location>
        <begin position="36"/>
        <end position="91"/>
    </location>
</feature>
<protein>
    <submittedName>
        <fullName evidence="2">Uncharacterized protein</fullName>
    </submittedName>
</protein>